<proteinExistence type="predicted"/>
<dbReference type="AlphaFoldDB" id="A0AAV0APK7"/>
<dbReference type="GO" id="GO:0016853">
    <property type="term" value="F:isomerase activity"/>
    <property type="evidence" value="ECO:0007669"/>
    <property type="project" value="UniProtKB-KW"/>
</dbReference>
<sequence>YEYSEHSRLSKDLSEYIVQSQEQAISRHQKIVIAISGGSLPKLLTDGLLKNSRVRWESWKVFFANEQVVPLERANSNFASAMDCFLSKAPIKRSQIISVMSLPPKNVDFADMTPMISSIYEAQILDELETNATDPIPRFDLIEPLTVFPSSF</sequence>
<dbReference type="InterPro" id="IPR039104">
    <property type="entry name" value="6PGL"/>
</dbReference>
<accession>A0AAV0APK7</accession>
<evidence type="ECO:0000313" key="2">
    <source>
        <dbReference type="EMBL" id="CAH7669736.1"/>
    </source>
</evidence>
<keyword evidence="2" id="KW-0413">Isomerase</keyword>
<feature type="non-terminal residue" evidence="2">
    <location>
        <position position="1"/>
    </location>
</feature>
<feature type="domain" description="Glucosamine/galactosamine-6-phosphate isomerase" evidence="1">
    <location>
        <begin position="6"/>
        <end position="142"/>
    </location>
</feature>
<dbReference type="PANTHER" id="PTHR11054">
    <property type="entry name" value="6-PHOSPHOGLUCONOLACTONASE"/>
    <property type="match status" value="1"/>
</dbReference>
<dbReference type="PANTHER" id="PTHR11054:SF0">
    <property type="entry name" value="6-PHOSPHOGLUCONOLACTONASE"/>
    <property type="match status" value="1"/>
</dbReference>
<dbReference type="Pfam" id="PF01182">
    <property type="entry name" value="Glucosamine_iso"/>
    <property type="match status" value="1"/>
</dbReference>
<comment type="caution">
    <text evidence="2">The sequence shown here is derived from an EMBL/GenBank/DDBJ whole genome shotgun (WGS) entry which is preliminary data.</text>
</comment>
<dbReference type="SUPFAM" id="SSF100950">
    <property type="entry name" value="NagB/RpiA/CoA transferase-like"/>
    <property type="match status" value="1"/>
</dbReference>
<evidence type="ECO:0000259" key="1">
    <source>
        <dbReference type="Pfam" id="PF01182"/>
    </source>
</evidence>
<dbReference type="GO" id="GO:0005975">
    <property type="term" value="P:carbohydrate metabolic process"/>
    <property type="evidence" value="ECO:0007669"/>
    <property type="project" value="InterPro"/>
</dbReference>
<evidence type="ECO:0000313" key="3">
    <source>
        <dbReference type="Proteomes" id="UP001153365"/>
    </source>
</evidence>
<dbReference type="Gene3D" id="3.40.50.1360">
    <property type="match status" value="1"/>
</dbReference>
<protein>
    <submittedName>
        <fullName evidence="2">Glucosamine/galactosamine-6-phosphate isomerase</fullName>
    </submittedName>
</protein>
<dbReference type="InterPro" id="IPR037171">
    <property type="entry name" value="NagB/RpiA_transferase-like"/>
</dbReference>
<name>A0AAV0APK7_PHAPC</name>
<dbReference type="Proteomes" id="UP001153365">
    <property type="component" value="Unassembled WGS sequence"/>
</dbReference>
<dbReference type="InterPro" id="IPR006148">
    <property type="entry name" value="Glc/Gal-6P_isomerase"/>
</dbReference>
<organism evidence="2 3">
    <name type="scientific">Phakopsora pachyrhizi</name>
    <name type="common">Asian soybean rust disease fungus</name>
    <dbReference type="NCBI Taxonomy" id="170000"/>
    <lineage>
        <taxon>Eukaryota</taxon>
        <taxon>Fungi</taxon>
        <taxon>Dikarya</taxon>
        <taxon>Basidiomycota</taxon>
        <taxon>Pucciniomycotina</taxon>
        <taxon>Pucciniomycetes</taxon>
        <taxon>Pucciniales</taxon>
        <taxon>Phakopsoraceae</taxon>
        <taxon>Phakopsora</taxon>
    </lineage>
</organism>
<reference evidence="2" key="1">
    <citation type="submission" date="2022-06" db="EMBL/GenBank/DDBJ databases">
        <authorList>
            <consortium name="SYNGENTA / RWTH Aachen University"/>
        </authorList>
    </citation>
    <scope>NUCLEOTIDE SEQUENCE</scope>
</reference>
<keyword evidence="3" id="KW-1185">Reference proteome</keyword>
<dbReference type="EMBL" id="CALTRL010000805">
    <property type="protein sequence ID" value="CAH7669736.1"/>
    <property type="molecule type" value="Genomic_DNA"/>
</dbReference>
<gene>
    <name evidence="2" type="ORF">PPACK8108_LOCUS4375</name>
</gene>